<dbReference type="RefSeq" id="WP_258569750.1">
    <property type="nucleotide sequence ID" value="NZ_JAKUDN010000002.1"/>
</dbReference>
<dbReference type="InterPro" id="IPR032675">
    <property type="entry name" value="LRR_dom_sf"/>
</dbReference>
<accession>A0ABT1L645</accession>
<evidence type="ECO:0000313" key="2">
    <source>
        <dbReference type="Proteomes" id="UP001320768"/>
    </source>
</evidence>
<evidence type="ECO:0000313" key="1">
    <source>
        <dbReference type="EMBL" id="MCP8352646.1"/>
    </source>
</evidence>
<dbReference type="PANTHER" id="PTHR45661:SF3">
    <property type="entry name" value="IG-LIKE DOMAIN-CONTAINING PROTEIN"/>
    <property type="match status" value="1"/>
</dbReference>
<dbReference type="SUPFAM" id="SSF52058">
    <property type="entry name" value="L domain-like"/>
    <property type="match status" value="1"/>
</dbReference>
<comment type="caution">
    <text evidence="1">The sequence shown here is derived from an EMBL/GenBank/DDBJ whole genome shotgun (WGS) entry which is preliminary data.</text>
</comment>
<sequence>MMGFYGQGLGMLYREGNLVFKSRQEGGQNILLHCERDAIGEVVIPSGVSKIEAGAFQDCKAVTSIRFPESVTEIEDRAFAGSGIMSLNLPRLERIKFRLCAGCKALKSVRVQEGLIAIDSSAFEQCEVLESLGVNADTEGLELPIGFEELGESAFRSCFNLKIAKLPQTVTAINYAAFCYSGLKIIYYPQNAIVGYHAFNQCKNLHQVVLPQVPMQSMGL</sequence>
<dbReference type="Pfam" id="PF13306">
    <property type="entry name" value="LRR_5"/>
    <property type="match status" value="2"/>
</dbReference>
<dbReference type="Gene3D" id="3.80.10.10">
    <property type="entry name" value="Ribonuclease Inhibitor"/>
    <property type="match status" value="2"/>
</dbReference>
<dbReference type="PANTHER" id="PTHR45661">
    <property type="entry name" value="SURFACE ANTIGEN"/>
    <property type="match status" value="1"/>
</dbReference>
<name>A0ABT1L645_9GAMM</name>
<organism evidence="1 2">
    <name type="scientific">Candidatus Synchoanobacter obligatus</name>
    <dbReference type="NCBI Taxonomy" id="2919597"/>
    <lineage>
        <taxon>Bacteria</taxon>
        <taxon>Pseudomonadati</taxon>
        <taxon>Pseudomonadota</taxon>
        <taxon>Gammaproteobacteria</taxon>
        <taxon>Candidatus Comchoanobacterales</taxon>
        <taxon>Candidatus Comchoanobacteraceae</taxon>
        <taxon>Candidatus Synchoanobacter</taxon>
    </lineage>
</organism>
<dbReference type="InterPro" id="IPR026906">
    <property type="entry name" value="LRR_5"/>
</dbReference>
<dbReference type="InterPro" id="IPR053139">
    <property type="entry name" value="Surface_bspA-like"/>
</dbReference>
<keyword evidence="2" id="KW-1185">Reference proteome</keyword>
<dbReference type="Proteomes" id="UP001320768">
    <property type="component" value="Unassembled WGS sequence"/>
</dbReference>
<proteinExistence type="predicted"/>
<dbReference type="EMBL" id="JAKUDN010000002">
    <property type="protein sequence ID" value="MCP8352646.1"/>
    <property type="molecule type" value="Genomic_DNA"/>
</dbReference>
<reference evidence="1 2" key="1">
    <citation type="journal article" date="2022" name="Nat. Microbiol.">
        <title>The microbiome of a bacterivorous marine choanoflagellate contains a resource-demanding obligate bacterial associate.</title>
        <authorList>
            <person name="Needham D.M."/>
            <person name="Poirier C."/>
            <person name="Bachy C."/>
            <person name="George E.E."/>
            <person name="Wilken S."/>
            <person name="Yung C.C.M."/>
            <person name="Limardo A.J."/>
            <person name="Morando M."/>
            <person name="Sudek L."/>
            <person name="Malmstrom R.R."/>
            <person name="Keeling P.J."/>
            <person name="Santoro A.E."/>
            <person name="Worden A.Z."/>
        </authorList>
    </citation>
    <scope>NUCLEOTIDE SEQUENCE [LARGE SCALE GENOMIC DNA]</scope>
    <source>
        <strain evidence="1 2">Comchoano-2</strain>
    </source>
</reference>
<protein>
    <submittedName>
        <fullName evidence="1">Leucine-rich repeat domain-containing protein</fullName>
    </submittedName>
</protein>
<gene>
    <name evidence="1" type="ORF">MKS91_05045</name>
</gene>